<dbReference type="InterPro" id="IPR057346">
    <property type="entry name" value="Talin1/2_VBS2"/>
</dbReference>
<evidence type="ECO:0000259" key="2">
    <source>
        <dbReference type="Pfam" id="PF21692"/>
    </source>
</evidence>
<feature type="domain" description="Talin-1/2 VBS2" evidence="4">
    <location>
        <begin position="421"/>
        <end position="484"/>
    </location>
</feature>
<feature type="domain" description="Talin R4" evidence="2">
    <location>
        <begin position="495"/>
        <end position="583"/>
    </location>
</feature>
<gene>
    <name evidence="5" type="ORF">D917_07728</name>
</gene>
<dbReference type="InterPro" id="IPR015224">
    <property type="entry name" value="Talin_cent"/>
</dbReference>
<name>A0A1Y3EMR3_9BILA</name>
<feature type="non-terminal residue" evidence="5">
    <location>
        <position position="584"/>
    </location>
</feature>
<dbReference type="InterPro" id="IPR049108">
    <property type="entry name" value="Talin_R4"/>
</dbReference>
<evidence type="ECO:0000259" key="4">
    <source>
        <dbReference type="Pfam" id="PF25177"/>
    </source>
</evidence>
<dbReference type="GO" id="GO:0005178">
    <property type="term" value="F:integrin binding"/>
    <property type="evidence" value="ECO:0007669"/>
    <property type="project" value="TreeGrafter"/>
</dbReference>
<dbReference type="Proteomes" id="UP000243006">
    <property type="component" value="Unassembled WGS sequence"/>
</dbReference>
<evidence type="ECO:0000313" key="6">
    <source>
        <dbReference type="Proteomes" id="UP000243006"/>
    </source>
</evidence>
<dbReference type="GO" id="GO:0005737">
    <property type="term" value="C:cytoplasm"/>
    <property type="evidence" value="ECO:0007669"/>
    <property type="project" value="TreeGrafter"/>
</dbReference>
<sequence length="584" mass="63248">MDVVFLHFFSYLIVGEIPYNTGSLQRAQFGAVSGQVTSATMAMGQKPKVMDMMTRSQRALIGTIEASIRNVERVEEDLRKKVEFPQLGDDLASKKWKVDEMDVQKQSVTDHLAAMGAATAQVIKLTGAVPEKVDHTAVGAAISTISSNIPNMAKGVKTIAGLMEEEDRSSKLLDATRKLCRAITDMLGSVSPGKPQPRQTVLAAAGRVGDFSHAMIQTIEQPDDRARDFQLAKNVATGTAHLVLKAKAVSSKCDQQPLQDKVIHSATQCAFATSQLVACARVVAPTIESPACQEQLTEAAKQVARAVEQLLKDAELSCKDEKSVHDLKDAAGQVSRALTDLLNHIKTGPERAQATEHGKELDKIITTTDKLISYTGSANEMIRQAKVLAEATTHLVGNWRYLFCIFDCGHSILDCVQVTHIRGEADVQSEKEHLLTAAKRLADATTRMIEAAKACAGVPDNVSHQVALKAAAEDVRTATTEAAEAQLRRQVVHALEQAAKQTVSSATQVLTAVQVCDSFNTNAQSRESLAQNCTQVSEIVNPLMTALKRCQSQPNDRTYQLELLSVCQEVLLPCGRLVNNCRSS</sequence>
<evidence type="ECO:0000259" key="3">
    <source>
        <dbReference type="Pfam" id="PF21896"/>
    </source>
</evidence>
<accession>A0A1Y3EMR3</accession>
<dbReference type="GO" id="GO:0098609">
    <property type="term" value="P:cell-cell adhesion"/>
    <property type="evidence" value="ECO:0007669"/>
    <property type="project" value="TreeGrafter"/>
</dbReference>
<dbReference type="GO" id="GO:0003779">
    <property type="term" value="F:actin binding"/>
    <property type="evidence" value="ECO:0007669"/>
    <property type="project" value="InterPro"/>
</dbReference>
<dbReference type="Gene3D" id="1.20.120.230">
    <property type="entry name" value="Alpha-catenin/vinculin-like"/>
    <property type="match status" value="4"/>
</dbReference>
<dbReference type="GO" id="GO:0005886">
    <property type="term" value="C:plasma membrane"/>
    <property type="evidence" value="ECO:0007669"/>
    <property type="project" value="TreeGrafter"/>
</dbReference>
<evidence type="ECO:0000313" key="5">
    <source>
        <dbReference type="EMBL" id="OUC46431.1"/>
    </source>
</evidence>
<dbReference type="InterPro" id="IPR035964">
    <property type="entry name" value="I/LWEQ_dom_sf"/>
</dbReference>
<organism evidence="5 6">
    <name type="scientific">Trichinella nativa</name>
    <dbReference type="NCBI Taxonomy" id="6335"/>
    <lineage>
        <taxon>Eukaryota</taxon>
        <taxon>Metazoa</taxon>
        <taxon>Ecdysozoa</taxon>
        <taxon>Nematoda</taxon>
        <taxon>Enoplea</taxon>
        <taxon>Dorylaimia</taxon>
        <taxon>Trichinellida</taxon>
        <taxon>Trichinellidae</taxon>
        <taxon>Trichinella</taxon>
    </lineage>
</organism>
<proteinExistence type="predicted"/>
<dbReference type="GO" id="GO:0005925">
    <property type="term" value="C:focal adhesion"/>
    <property type="evidence" value="ECO:0007669"/>
    <property type="project" value="InterPro"/>
</dbReference>
<comment type="caution">
    <text evidence="5">The sequence shown here is derived from an EMBL/GenBank/DDBJ whole genome shotgun (WGS) entry which is preliminary data.</text>
</comment>
<dbReference type="InterPro" id="IPR054082">
    <property type="entry name" value="Talin_IBS2B"/>
</dbReference>
<dbReference type="Pfam" id="PF25177">
    <property type="entry name" value="Talin_VBS2"/>
    <property type="match status" value="2"/>
</dbReference>
<dbReference type="SUPFAM" id="SSF109880">
    <property type="entry name" value="A middle domain of Talin 1"/>
    <property type="match status" value="1"/>
</dbReference>
<dbReference type="Pfam" id="PF21692">
    <property type="entry name" value="Talin_R4"/>
    <property type="match status" value="1"/>
</dbReference>
<evidence type="ECO:0000259" key="1">
    <source>
        <dbReference type="Pfam" id="PF09141"/>
    </source>
</evidence>
<protein>
    <submittedName>
        <fullName evidence="5">Talin, middle domain protein</fullName>
    </submittedName>
</protein>
<dbReference type="GO" id="GO:0001726">
    <property type="term" value="C:ruffle"/>
    <property type="evidence" value="ECO:0007669"/>
    <property type="project" value="InterPro"/>
</dbReference>
<dbReference type="GO" id="GO:0005200">
    <property type="term" value="F:structural constituent of cytoskeleton"/>
    <property type="evidence" value="ECO:0007669"/>
    <property type="project" value="InterPro"/>
</dbReference>
<dbReference type="SUPFAM" id="SSF109885">
    <property type="entry name" value="I/LWEQ domain"/>
    <property type="match status" value="3"/>
</dbReference>
<feature type="domain" description="Talin-1/2 VBS2" evidence="4">
    <location>
        <begin position="360"/>
        <end position="397"/>
    </location>
</feature>
<dbReference type="PANTHER" id="PTHR19981:SF1">
    <property type="entry name" value="RHEA, ISOFORM B"/>
    <property type="match status" value="1"/>
</dbReference>
<dbReference type="EMBL" id="LVZM01006813">
    <property type="protein sequence ID" value="OUC46431.1"/>
    <property type="molecule type" value="Genomic_DNA"/>
</dbReference>
<dbReference type="InterPro" id="IPR036476">
    <property type="entry name" value="Talin_cent_sf"/>
</dbReference>
<dbReference type="GO" id="GO:0030036">
    <property type="term" value="P:actin cytoskeleton organization"/>
    <property type="evidence" value="ECO:0007669"/>
    <property type="project" value="TreeGrafter"/>
</dbReference>
<feature type="domain" description="Talin IBS2B" evidence="3">
    <location>
        <begin position="258"/>
        <end position="344"/>
    </location>
</feature>
<reference evidence="5 6" key="1">
    <citation type="submission" date="2015-04" db="EMBL/GenBank/DDBJ databases">
        <title>Draft genome of the roundworm Trichinella nativa.</title>
        <authorList>
            <person name="Mitreva M."/>
        </authorList>
    </citation>
    <scope>NUCLEOTIDE SEQUENCE [LARGE SCALE GENOMIC DNA]</scope>
    <source>
        <strain evidence="5 6">ISS45</strain>
    </source>
</reference>
<dbReference type="Gene3D" id="1.20.1420.10">
    <property type="entry name" value="Talin, central domain"/>
    <property type="match status" value="1"/>
</dbReference>
<feature type="domain" description="Talin central" evidence="1">
    <location>
        <begin position="57"/>
        <end position="215"/>
    </location>
</feature>
<dbReference type="Pfam" id="PF09141">
    <property type="entry name" value="Talin_middle"/>
    <property type="match status" value="1"/>
</dbReference>
<dbReference type="Pfam" id="PF21896">
    <property type="entry name" value="Talin_IBS2B"/>
    <property type="match status" value="1"/>
</dbReference>
<dbReference type="PANTHER" id="PTHR19981">
    <property type="entry name" value="TALIN"/>
    <property type="match status" value="1"/>
</dbReference>
<dbReference type="AlphaFoldDB" id="A0A1Y3EMR3"/>